<dbReference type="AlphaFoldDB" id="A0A1R3L0X8"/>
<accession>A0A1R3L0X8</accession>
<keyword evidence="3" id="KW-1185">Reference proteome</keyword>
<proteinExistence type="predicted"/>
<sequence length="145" mass="15172">FAQNHLAARGSGELAQPGAGLFVGAGLPEVAGFGHGDQRVVRLGDIAGTGDLLFEHRRQDPLPGRFRVLAVIDIGRGRGQGSQRGLTGAEQQSGEKQPGMLHGGVPSHAGTGNLRTDCQRLRGTSSHVAQPVRRHRRSGGGGTFR</sequence>
<protein>
    <submittedName>
        <fullName evidence="2">Uncharacterized protein</fullName>
    </submittedName>
</protein>
<reference evidence="3" key="1">
    <citation type="submission" date="2013-09" db="EMBL/GenBank/DDBJ databases">
        <title>Corchorus olitorius genome sequencing.</title>
        <authorList>
            <person name="Alam M."/>
            <person name="Haque M.S."/>
            <person name="Islam M.S."/>
            <person name="Emdad E.M."/>
            <person name="Islam M.M."/>
            <person name="Ahmed B."/>
            <person name="Halim A."/>
            <person name="Hossen Q.M.M."/>
            <person name="Hossain M.Z."/>
            <person name="Ahmed R."/>
            <person name="Khan M.M."/>
            <person name="Islam R."/>
            <person name="Rashid M.M."/>
            <person name="Khan S.A."/>
            <person name="Rahman M.S."/>
            <person name="Alam M."/>
            <person name="Yahiya A.S."/>
            <person name="Khan M.S."/>
            <person name="Azam M.S."/>
            <person name="Haque T."/>
            <person name="Lashkar M.Z.H."/>
            <person name="Akhand A.I."/>
            <person name="Morshed G."/>
            <person name="Roy S."/>
            <person name="Uddin K.S."/>
            <person name="Rabeya T."/>
            <person name="Hossain A.S."/>
            <person name="Chowdhury A."/>
            <person name="Snigdha A.R."/>
            <person name="Mortoza M.S."/>
            <person name="Matin S.A."/>
            <person name="Hoque S.M.E."/>
            <person name="Islam M.K."/>
            <person name="Roy D.K."/>
            <person name="Haider R."/>
            <person name="Moosa M.M."/>
            <person name="Elias S.M."/>
            <person name="Hasan A.M."/>
            <person name="Jahan S."/>
            <person name="Shafiuddin M."/>
            <person name="Mahmood N."/>
            <person name="Shommy N.S."/>
        </authorList>
    </citation>
    <scope>NUCLEOTIDE SEQUENCE [LARGE SCALE GENOMIC DNA]</scope>
    <source>
        <strain evidence="3">cv. O-4</strain>
    </source>
</reference>
<dbReference type="EMBL" id="AWUE01005412">
    <property type="protein sequence ID" value="OMP13003.1"/>
    <property type="molecule type" value="Genomic_DNA"/>
</dbReference>
<organism evidence="2 3">
    <name type="scientific">Corchorus olitorius</name>
    <dbReference type="NCBI Taxonomy" id="93759"/>
    <lineage>
        <taxon>Eukaryota</taxon>
        <taxon>Viridiplantae</taxon>
        <taxon>Streptophyta</taxon>
        <taxon>Embryophyta</taxon>
        <taxon>Tracheophyta</taxon>
        <taxon>Spermatophyta</taxon>
        <taxon>Magnoliopsida</taxon>
        <taxon>eudicotyledons</taxon>
        <taxon>Gunneridae</taxon>
        <taxon>Pentapetalae</taxon>
        <taxon>rosids</taxon>
        <taxon>malvids</taxon>
        <taxon>Malvales</taxon>
        <taxon>Malvaceae</taxon>
        <taxon>Grewioideae</taxon>
        <taxon>Apeibeae</taxon>
        <taxon>Corchorus</taxon>
    </lineage>
</organism>
<gene>
    <name evidence="2" type="ORF">COLO4_02448</name>
</gene>
<evidence type="ECO:0000313" key="3">
    <source>
        <dbReference type="Proteomes" id="UP000187203"/>
    </source>
</evidence>
<dbReference type="Proteomes" id="UP000187203">
    <property type="component" value="Unassembled WGS sequence"/>
</dbReference>
<name>A0A1R3L0X8_9ROSI</name>
<comment type="caution">
    <text evidence="2">The sequence shown here is derived from an EMBL/GenBank/DDBJ whole genome shotgun (WGS) entry which is preliminary data.</text>
</comment>
<feature type="non-terminal residue" evidence="2">
    <location>
        <position position="1"/>
    </location>
</feature>
<feature type="region of interest" description="Disordered" evidence="1">
    <location>
        <begin position="77"/>
        <end position="145"/>
    </location>
</feature>
<evidence type="ECO:0000313" key="2">
    <source>
        <dbReference type="EMBL" id="OMP13003.1"/>
    </source>
</evidence>
<evidence type="ECO:0000256" key="1">
    <source>
        <dbReference type="SAM" id="MobiDB-lite"/>
    </source>
</evidence>